<evidence type="ECO:0000313" key="11">
    <source>
        <dbReference type="Proteomes" id="UP000678499"/>
    </source>
</evidence>
<organism evidence="10">
    <name type="scientific">Notodromas monacha</name>
    <dbReference type="NCBI Taxonomy" id="399045"/>
    <lineage>
        <taxon>Eukaryota</taxon>
        <taxon>Metazoa</taxon>
        <taxon>Ecdysozoa</taxon>
        <taxon>Arthropoda</taxon>
        <taxon>Crustacea</taxon>
        <taxon>Oligostraca</taxon>
        <taxon>Ostracoda</taxon>
        <taxon>Podocopa</taxon>
        <taxon>Podocopida</taxon>
        <taxon>Cypridocopina</taxon>
        <taxon>Cypridoidea</taxon>
        <taxon>Cyprididae</taxon>
        <taxon>Notodromas</taxon>
    </lineage>
</organism>
<feature type="region of interest" description="Disordered" evidence="7">
    <location>
        <begin position="182"/>
        <end position="209"/>
    </location>
</feature>
<gene>
    <name evidence="10" type="ORF">NMOB1V02_LOCUS50</name>
</gene>
<comment type="subcellular location">
    <subcellularLocation>
        <location evidence="1">Membrane</location>
        <topology evidence="1">Multi-pass membrane protein</topology>
    </subcellularLocation>
</comment>
<dbReference type="AlphaFoldDB" id="A0A7R9BCB8"/>
<dbReference type="InterPro" id="IPR050352">
    <property type="entry name" value="ABCG_transporters"/>
</dbReference>
<evidence type="ECO:0000256" key="1">
    <source>
        <dbReference type="ARBA" id="ARBA00004141"/>
    </source>
</evidence>
<keyword evidence="4" id="KW-0812">Transmembrane</keyword>
<evidence type="ECO:0000256" key="6">
    <source>
        <dbReference type="ARBA" id="ARBA00023136"/>
    </source>
</evidence>
<keyword evidence="3" id="KW-0813">Transport</keyword>
<feature type="domain" description="ABC transporter family G" evidence="9">
    <location>
        <begin position="90"/>
        <end position="148"/>
    </location>
</feature>
<dbReference type="EMBL" id="CAJPEX010000003">
    <property type="protein sequence ID" value="CAG0912253.1"/>
    <property type="molecule type" value="Genomic_DNA"/>
</dbReference>
<dbReference type="SUPFAM" id="SSF52540">
    <property type="entry name" value="P-loop containing nucleoside triphosphate hydrolases"/>
    <property type="match status" value="1"/>
</dbReference>
<dbReference type="PANTHER" id="PTHR48041:SF78">
    <property type="entry name" value="ABC TRANSPORTER EXPRESSED IN TRACHEA, ISOFORM A"/>
    <property type="match status" value="1"/>
</dbReference>
<dbReference type="GO" id="GO:0005886">
    <property type="term" value="C:plasma membrane"/>
    <property type="evidence" value="ECO:0007669"/>
    <property type="project" value="TreeGrafter"/>
</dbReference>
<evidence type="ECO:0000256" key="2">
    <source>
        <dbReference type="ARBA" id="ARBA00005814"/>
    </source>
</evidence>
<protein>
    <recommendedName>
        <fullName evidence="12">ATP-binding cassette sub-family G member 1</fullName>
    </recommendedName>
</protein>
<dbReference type="GO" id="GO:0005524">
    <property type="term" value="F:ATP binding"/>
    <property type="evidence" value="ECO:0007669"/>
    <property type="project" value="InterPro"/>
</dbReference>
<evidence type="ECO:0000259" key="8">
    <source>
        <dbReference type="Pfam" id="PF00005"/>
    </source>
</evidence>
<dbReference type="Pfam" id="PF00005">
    <property type="entry name" value="ABC_tran"/>
    <property type="match status" value="1"/>
</dbReference>
<reference evidence="10" key="1">
    <citation type="submission" date="2020-11" db="EMBL/GenBank/DDBJ databases">
        <authorList>
            <person name="Tran Van P."/>
        </authorList>
    </citation>
    <scope>NUCLEOTIDE SEQUENCE</scope>
</reference>
<evidence type="ECO:0000256" key="7">
    <source>
        <dbReference type="SAM" id="MobiDB-lite"/>
    </source>
</evidence>
<dbReference type="PANTHER" id="PTHR48041">
    <property type="entry name" value="ABC TRANSPORTER G FAMILY MEMBER 28"/>
    <property type="match status" value="1"/>
</dbReference>
<keyword evidence="5" id="KW-1133">Transmembrane helix</keyword>
<dbReference type="EMBL" id="OA882040">
    <property type="protein sequence ID" value="CAD7272101.1"/>
    <property type="molecule type" value="Genomic_DNA"/>
</dbReference>
<evidence type="ECO:0000259" key="9">
    <source>
        <dbReference type="Pfam" id="PF19055"/>
    </source>
</evidence>
<evidence type="ECO:0008006" key="12">
    <source>
        <dbReference type="Google" id="ProtNLM"/>
    </source>
</evidence>
<dbReference type="GO" id="GO:0140359">
    <property type="term" value="F:ABC-type transporter activity"/>
    <property type="evidence" value="ECO:0007669"/>
    <property type="project" value="InterPro"/>
</dbReference>
<dbReference type="InterPro" id="IPR027417">
    <property type="entry name" value="P-loop_NTPase"/>
</dbReference>
<proteinExistence type="inferred from homology"/>
<keyword evidence="11" id="KW-1185">Reference proteome</keyword>
<evidence type="ECO:0000256" key="5">
    <source>
        <dbReference type="ARBA" id="ARBA00022989"/>
    </source>
</evidence>
<dbReference type="Gene3D" id="3.40.50.300">
    <property type="entry name" value="P-loop containing nucleotide triphosphate hydrolases"/>
    <property type="match status" value="1"/>
</dbReference>
<sequence>MTKNAAINTMNYVIDVIDTLSMSTCSNTRASSLSGGERKRLCIAVELINNPPILFFDEPTSGLDSQTCFQLLSLLSALAAAGRTVICTIHQPSMKILELFQHLVVLADGRCIYRGGVPQLISYMAQKGLCCPPYHNPADFIMETLLGADKGLLDRLVMGVNNGKSEEWDSVLVQGAQTPSFTANQKSQSAYKISFEEKTQDTPQGKAIP</sequence>
<dbReference type="GO" id="GO:0016887">
    <property type="term" value="F:ATP hydrolysis activity"/>
    <property type="evidence" value="ECO:0007669"/>
    <property type="project" value="InterPro"/>
</dbReference>
<evidence type="ECO:0000256" key="3">
    <source>
        <dbReference type="ARBA" id="ARBA00022448"/>
    </source>
</evidence>
<feature type="compositionally biased region" description="Polar residues" evidence="7">
    <location>
        <begin position="182"/>
        <end position="191"/>
    </location>
</feature>
<dbReference type="InterPro" id="IPR003439">
    <property type="entry name" value="ABC_transporter-like_ATP-bd"/>
</dbReference>
<accession>A0A7R9BCB8</accession>
<evidence type="ECO:0000313" key="10">
    <source>
        <dbReference type="EMBL" id="CAD7272101.1"/>
    </source>
</evidence>
<comment type="similarity">
    <text evidence="2">Belongs to the ABC transporter superfamily. ABCG family. Eye pigment precursor importer (TC 3.A.1.204) subfamily.</text>
</comment>
<dbReference type="Proteomes" id="UP000678499">
    <property type="component" value="Unassembled WGS sequence"/>
</dbReference>
<dbReference type="InterPro" id="IPR043926">
    <property type="entry name" value="ABCG_dom"/>
</dbReference>
<evidence type="ECO:0000256" key="4">
    <source>
        <dbReference type="ARBA" id="ARBA00022692"/>
    </source>
</evidence>
<dbReference type="OrthoDB" id="6334556at2759"/>
<name>A0A7R9BCB8_9CRUS</name>
<feature type="domain" description="ABC transporter" evidence="8">
    <location>
        <begin position="13"/>
        <end position="61"/>
    </location>
</feature>
<dbReference type="Pfam" id="PF19055">
    <property type="entry name" value="ABC2_membrane_7"/>
    <property type="match status" value="1"/>
</dbReference>
<keyword evidence="6" id="KW-0472">Membrane</keyword>